<dbReference type="SMART" id="SM00822">
    <property type="entry name" value="PKS_KR"/>
    <property type="match status" value="1"/>
</dbReference>
<keyword evidence="5" id="KW-1185">Reference proteome</keyword>
<dbReference type="Proteomes" id="UP000190774">
    <property type="component" value="Unassembled WGS sequence"/>
</dbReference>
<dbReference type="SUPFAM" id="SSF51735">
    <property type="entry name" value="NAD(P)-binding Rossmann-fold domains"/>
    <property type="match status" value="1"/>
</dbReference>
<dbReference type="GO" id="GO:0016491">
    <property type="term" value="F:oxidoreductase activity"/>
    <property type="evidence" value="ECO:0007669"/>
    <property type="project" value="UniProtKB-KW"/>
</dbReference>
<gene>
    <name evidence="4" type="ORF">SAMN02745166_03006</name>
</gene>
<organism evidence="4 5">
    <name type="scientific">Prosthecobacter debontii</name>
    <dbReference type="NCBI Taxonomy" id="48467"/>
    <lineage>
        <taxon>Bacteria</taxon>
        <taxon>Pseudomonadati</taxon>
        <taxon>Verrucomicrobiota</taxon>
        <taxon>Verrucomicrobiia</taxon>
        <taxon>Verrucomicrobiales</taxon>
        <taxon>Verrucomicrobiaceae</taxon>
        <taxon>Prosthecobacter</taxon>
    </lineage>
</organism>
<protein>
    <submittedName>
        <fullName evidence="4">NAD(P)-dependent dehydrogenase, short-chain alcohol dehydrogenase family</fullName>
    </submittedName>
</protein>
<dbReference type="PRINTS" id="PR00080">
    <property type="entry name" value="SDRFAMILY"/>
</dbReference>
<dbReference type="RefSeq" id="WP_078814196.1">
    <property type="nucleotide sequence ID" value="NZ_FUYE01000009.1"/>
</dbReference>
<comment type="similarity">
    <text evidence="1">Belongs to the short-chain dehydrogenases/reductases (SDR) family.</text>
</comment>
<proteinExistence type="inferred from homology"/>
<evidence type="ECO:0000259" key="3">
    <source>
        <dbReference type="SMART" id="SM00822"/>
    </source>
</evidence>
<evidence type="ECO:0000256" key="1">
    <source>
        <dbReference type="ARBA" id="ARBA00006484"/>
    </source>
</evidence>
<dbReference type="PROSITE" id="PS00061">
    <property type="entry name" value="ADH_SHORT"/>
    <property type="match status" value="1"/>
</dbReference>
<feature type="domain" description="Ketoreductase" evidence="3">
    <location>
        <begin position="7"/>
        <end position="173"/>
    </location>
</feature>
<reference evidence="5" key="1">
    <citation type="submission" date="2017-02" db="EMBL/GenBank/DDBJ databases">
        <authorList>
            <person name="Varghese N."/>
            <person name="Submissions S."/>
        </authorList>
    </citation>
    <scope>NUCLEOTIDE SEQUENCE [LARGE SCALE GENOMIC DNA]</scope>
    <source>
        <strain evidence="5">ATCC 700200</strain>
    </source>
</reference>
<evidence type="ECO:0000313" key="4">
    <source>
        <dbReference type="EMBL" id="SKA99702.1"/>
    </source>
</evidence>
<dbReference type="OrthoDB" id="9803333at2"/>
<evidence type="ECO:0000256" key="2">
    <source>
        <dbReference type="ARBA" id="ARBA00023002"/>
    </source>
</evidence>
<dbReference type="InterPro" id="IPR036291">
    <property type="entry name" value="NAD(P)-bd_dom_sf"/>
</dbReference>
<dbReference type="NCBIfam" id="NF005559">
    <property type="entry name" value="PRK07231.1"/>
    <property type="match status" value="1"/>
</dbReference>
<dbReference type="CDD" id="cd05233">
    <property type="entry name" value="SDR_c"/>
    <property type="match status" value="1"/>
</dbReference>
<dbReference type="PRINTS" id="PR00081">
    <property type="entry name" value="GDHRDH"/>
</dbReference>
<dbReference type="InterPro" id="IPR002347">
    <property type="entry name" value="SDR_fam"/>
</dbReference>
<dbReference type="InterPro" id="IPR057326">
    <property type="entry name" value="KR_dom"/>
</dbReference>
<dbReference type="Pfam" id="PF13561">
    <property type="entry name" value="adh_short_C2"/>
    <property type="match status" value="1"/>
</dbReference>
<dbReference type="EMBL" id="FUYE01000009">
    <property type="protein sequence ID" value="SKA99702.1"/>
    <property type="molecule type" value="Genomic_DNA"/>
</dbReference>
<dbReference type="FunFam" id="3.40.50.720:FF:000084">
    <property type="entry name" value="Short-chain dehydrogenase reductase"/>
    <property type="match status" value="1"/>
</dbReference>
<sequence length="257" mass="27305">MFSLSHKTAVVTGAGSGIGQAIALLFARQGAHVEVLDLTVEAAQVTVDQIIEAGGSARAVACDVSDHVGVKKVFEEISIRRPRLDILVNNAGIAHIGSVLTTTEGDMDRLYQVNIKGVYNCAQAAVERMLPQGGGVILNMCSIAAQMGLADRFAYSMTKGAVLMMTYSMAKDFIKQGIRCNCINPARVHTPFVDGYLAKTYPGQEAEMFQKLSEAQPIGRMASPDEIAALALYLCSDEAGFITGSAYPIDGGAVNLR</sequence>
<dbReference type="InterPro" id="IPR051122">
    <property type="entry name" value="SDR_DHRS6-like"/>
</dbReference>
<name>A0A1T4YCZ9_9BACT</name>
<accession>A0A1T4YCZ9</accession>
<dbReference type="PANTHER" id="PTHR43477">
    <property type="entry name" value="DIHYDROANTICAPSIN 7-DEHYDROGENASE"/>
    <property type="match status" value="1"/>
</dbReference>
<keyword evidence="2" id="KW-0560">Oxidoreductase</keyword>
<dbReference type="InterPro" id="IPR020904">
    <property type="entry name" value="Sc_DH/Rdtase_CS"/>
</dbReference>
<dbReference type="AlphaFoldDB" id="A0A1T4YCZ9"/>
<dbReference type="Gene3D" id="3.40.50.720">
    <property type="entry name" value="NAD(P)-binding Rossmann-like Domain"/>
    <property type="match status" value="1"/>
</dbReference>
<evidence type="ECO:0000313" key="5">
    <source>
        <dbReference type="Proteomes" id="UP000190774"/>
    </source>
</evidence>
<dbReference type="STRING" id="48467.SAMN02745166_03006"/>
<dbReference type="PANTHER" id="PTHR43477:SF1">
    <property type="entry name" value="DIHYDROANTICAPSIN 7-DEHYDROGENASE"/>
    <property type="match status" value="1"/>
</dbReference>